<organism evidence="1 2">
    <name type="scientific">Fistulifera solaris</name>
    <name type="common">Oleaginous diatom</name>
    <dbReference type="NCBI Taxonomy" id="1519565"/>
    <lineage>
        <taxon>Eukaryota</taxon>
        <taxon>Sar</taxon>
        <taxon>Stramenopiles</taxon>
        <taxon>Ochrophyta</taxon>
        <taxon>Bacillariophyta</taxon>
        <taxon>Bacillariophyceae</taxon>
        <taxon>Bacillariophycidae</taxon>
        <taxon>Naviculales</taxon>
        <taxon>Naviculaceae</taxon>
        <taxon>Fistulifera</taxon>
    </lineage>
</organism>
<protein>
    <submittedName>
        <fullName evidence="1">Uncharacterized protein</fullName>
    </submittedName>
</protein>
<name>A0A1Z5KFV3_FISSO</name>
<dbReference type="Proteomes" id="UP000198406">
    <property type="component" value="Unassembled WGS sequence"/>
</dbReference>
<reference evidence="1 2" key="1">
    <citation type="journal article" date="2015" name="Plant Cell">
        <title>Oil accumulation by the oleaginous diatom Fistulifera solaris as revealed by the genome and transcriptome.</title>
        <authorList>
            <person name="Tanaka T."/>
            <person name="Maeda Y."/>
            <person name="Veluchamy A."/>
            <person name="Tanaka M."/>
            <person name="Abida H."/>
            <person name="Marechal E."/>
            <person name="Bowler C."/>
            <person name="Muto M."/>
            <person name="Sunaga Y."/>
            <person name="Tanaka M."/>
            <person name="Yoshino T."/>
            <person name="Taniguchi T."/>
            <person name="Fukuda Y."/>
            <person name="Nemoto M."/>
            <person name="Matsumoto M."/>
            <person name="Wong P.S."/>
            <person name="Aburatani S."/>
            <person name="Fujibuchi W."/>
        </authorList>
    </citation>
    <scope>NUCLEOTIDE SEQUENCE [LARGE SCALE GENOMIC DNA]</scope>
    <source>
        <strain evidence="1 2">JPCC DA0580</strain>
    </source>
</reference>
<sequence length="228" mass="24880">MTQSKKSEDSFEFTLVSTNEPSTVVVDENDVIVNAEQMNDTHEDNAAVEEKRLAQAAGIGSAVVGCLVGGPILAVVLGVGAKFACEQPNASGLRDTARAVGEVALLVHHKAKQLDEQYNIVEESQRAATNLWQRAKEADEKHHILEKTKQGLMKGYRATADYVHRYNLIERFVLGVGSAVVWLGDKVALLMAPNNESHASNTGRSGSSAENQRVHLLRNEVHEIRVTE</sequence>
<dbReference type="EMBL" id="BDSP01000218">
    <property type="protein sequence ID" value="GAX24972.1"/>
    <property type="molecule type" value="Genomic_DNA"/>
</dbReference>
<dbReference type="InParanoid" id="A0A1Z5KFV3"/>
<accession>A0A1Z5KFV3</accession>
<comment type="caution">
    <text evidence="1">The sequence shown here is derived from an EMBL/GenBank/DDBJ whole genome shotgun (WGS) entry which is preliminary data.</text>
</comment>
<evidence type="ECO:0000313" key="1">
    <source>
        <dbReference type="EMBL" id="GAX24972.1"/>
    </source>
</evidence>
<evidence type="ECO:0000313" key="2">
    <source>
        <dbReference type="Proteomes" id="UP000198406"/>
    </source>
</evidence>
<gene>
    <name evidence="1" type="ORF">FisN_2Lh248</name>
</gene>
<dbReference type="OrthoDB" id="204795at2759"/>
<keyword evidence="2" id="KW-1185">Reference proteome</keyword>
<dbReference type="AlphaFoldDB" id="A0A1Z5KFV3"/>
<proteinExistence type="predicted"/>